<dbReference type="Gene3D" id="1.20.1250.20">
    <property type="entry name" value="MFS general substrate transporter like domains"/>
    <property type="match status" value="2"/>
</dbReference>
<evidence type="ECO:0000256" key="2">
    <source>
        <dbReference type="ARBA" id="ARBA00009598"/>
    </source>
</evidence>
<keyword evidence="6 11" id="KW-1133">Transmembrane helix</keyword>
<feature type="transmembrane region" description="Helical" evidence="11">
    <location>
        <begin position="125"/>
        <end position="145"/>
    </location>
</feature>
<feature type="transmembrane region" description="Helical" evidence="11">
    <location>
        <begin position="463"/>
        <end position="486"/>
    </location>
</feature>
<evidence type="ECO:0000313" key="13">
    <source>
        <dbReference type="EMBL" id="CAH0384376.1"/>
    </source>
</evidence>
<keyword evidence="7 11" id="KW-0472">Membrane</keyword>
<dbReference type="FunFam" id="1.20.1250.20:FF:000028">
    <property type="entry name" value="Sugar phosphate exchanger 3 isoform 1"/>
    <property type="match status" value="1"/>
</dbReference>
<evidence type="ECO:0000256" key="6">
    <source>
        <dbReference type="ARBA" id="ARBA00022989"/>
    </source>
</evidence>
<feature type="transmembrane region" description="Helical" evidence="11">
    <location>
        <begin position="492"/>
        <end position="513"/>
    </location>
</feature>
<accession>A0A9P0A516</accession>
<feature type="transmembrane region" description="Helical" evidence="11">
    <location>
        <begin position="338"/>
        <end position="356"/>
    </location>
</feature>
<dbReference type="InterPro" id="IPR020846">
    <property type="entry name" value="MFS_dom"/>
</dbReference>
<feature type="domain" description="Major facilitator superfamily (MFS) profile" evidence="12">
    <location>
        <begin position="31"/>
        <end position="521"/>
    </location>
</feature>
<evidence type="ECO:0000256" key="3">
    <source>
        <dbReference type="ARBA" id="ARBA00022448"/>
    </source>
</evidence>
<feature type="transmembrane region" description="Helical" evidence="11">
    <location>
        <begin position="220"/>
        <end position="239"/>
    </location>
</feature>
<feature type="region of interest" description="Disordered" evidence="10">
    <location>
        <begin position="278"/>
        <end position="315"/>
    </location>
</feature>
<dbReference type="PIRSF" id="PIRSF002808">
    <property type="entry name" value="Hexose_phosphate_transp"/>
    <property type="match status" value="1"/>
</dbReference>
<dbReference type="InterPro" id="IPR036259">
    <property type="entry name" value="MFS_trans_sf"/>
</dbReference>
<protein>
    <recommendedName>
        <fullName evidence="8">Sugar phosphate exchanger 3</fullName>
    </recommendedName>
    <alternativeName>
        <fullName evidence="9">Solute carrier family 37 member 3</fullName>
    </alternativeName>
</protein>
<dbReference type="InterPro" id="IPR011701">
    <property type="entry name" value="MFS"/>
</dbReference>
<keyword evidence="3" id="KW-0813">Transport</keyword>
<comment type="similarity">
    <text evidence="2">Belongs to the major facilitator superfamily. Organophosphate:Pi antiporter (OPA) (TC 2.A.1.4) family.</text>
</comment>
<dbReference type="KEGG" id="btab:109043594"/>
<dbReference type="OrthoDB" id="3639251at2759"/>
<sequence length="531" mass="58232">MSMQSRNLPVGVRVVLGISRKCCARVSFNRNVLNQSLVFFLTFMSYTFYHAARKPISVVKNVLNQNCSNLIPPTNTTDDNWCDWAPFDGPNVKVLLGYLDSSFLFSYAIAMFFSGFIAERVNLRYYLSTGMILSGLSCILFGLAYENQIHSLTYFIIVQMFGGIVQTTGWPGVVTVMDNWFGKGKKGFIFGVWNSHTSVGNIVGTLIASRFVETNWGLSFIAPGALIAIGGVLVFLFLIPDPKDTGCNIPTSPITRKNLQPQSRGLLDGRYERINTQPYSEEEESSQIESDLSDDQCNADESETNGKVRTEGSPILSNMPDKPVGFFKALVIPGVMEYSLCLFFAKLVSYTFLYWLPRYIKSSTTLSASTSADVSTFFDVGGIFGGIIAGALSDSTNMSATTCLFMLLLAVPSLYLYDVPVVFENQIILTGLLLVSGALVNGPYALITTAISADLGSQHSSRALATVTAIIDGTGSIGAALGPLLAGLVGNWFGWISVFYMLMLSNTFAILLLSRLVWNEWKHFCNTRRID</sequence>
<evidence type="ECO:0000256" key="10">
    <source>
        <dbReference type="SAM" id="MobiDB-lite"/>
    </source>
</evidence>
<dbReference type="EMBL" id="OU963863">
    <property type="protein sequence ID" value="CAH0384376.1"/>
    <property type="molecule type" value="Genomic_DNA"/>
</dbReference>
<dbReference type="GO" id="GO:0022857">
    <property type="term" value="F:transmembrane transporter activity"/>
    <property type="evidence" value="ECO:0007669"/>
    <property type="project" value="InterPro"/>
</dbReference>
<evidence type="ECO:0000256" key="5">
    <source>
        <dbReference type="ARBA" id="ARBA00022692"/>
    </source>
</evidence>
<gene>
    <name evidence="13" type="ORF">BEMITA_LOCUS3706</name>
</gene>
<dbReference type="SUPFAM" id="SSF103473">
    <property type="entry name" value="MFS general substrate transporter"/>
    <property type="match status" value="1"/>
</dbReference>
<feature type="transmembrane region" description="Helical" evidence="11">
    <location>
        <begin position="188"/>
        <end position="208"/>
    </location>
</feature>
<evidence type="ECO:0000313" key="14">
    <source>
        <dbReference type="Proteomes" id="UP001152759"/>
    </source>
</evidence>
<comment type="subcellular location">
    <subcellularLocation>
        <location evidence="1">Membrane</location>
        <topology evidence="1">Multi-pass membrane protein</topology>
    </subcellularLocation>
</comment>
<proteinExistence type="inferred from homology"/>
<evidence type="ECO:0000256" key="8">
    <source>
        <dbReference type="ARBA" id="ARBA00041091"/>
    </source>
</evidence>
<organism evidence="13 14">
    <name type="scientific">Bemisia tabaci</name>
    <name type="common">Sweetpotato whitefly</name>
    <name type="synonym">Aleurodes tabaci</name>
    <dbReference type="NCBI Taxonomy" id="7038"/>
    <lineage>
        <taxon>Eukaryota</taxon>
        <taxon>Metazoa</taxon>
        <taxon>Ecdysozoa</taxon>
        <taxon>Arthropoda</taxon>
        <taxon>Hexapoda</taxon>
        <taxon>Insecta</taxon>
        <taxon>Pterygota</taxon>
        <taxon>Neoptera</taxon>
        <taxon>Paraneoptera</taxon>
        <taxon>Hemiptera</taxon>
        <taxon>Sternorrhyncha</taxon>
        <taxon>Aleyrodoidea</taxon>
        <taxon>Aleyrodidae</taxon>
        <taxon>Aleyrodinae</taxon>
        <taxon>Bemisia</taxon>
    </lineage>
</organism>
<dbReference type="GO" id="GO:0016020">
    <property type="term" value="C:membrane"/>
    <property type="evidence" value="ECO:0007669"/>
    <property type="project" value="UniProtKB-SubCell"/>
</dbReference>
<reference evidence="13" key="1">
    <citation type="submission" date="2021-12" db="EMBL/GenBank/DDBJ databases">
        <authorList>
            <person name="King R."/>
        </authorList>
    </citation>
    <scope>NUCLEOTIDE SEQUENCE</scope>
</reference>
<feature type="transmembrane region" description="Helical" evidence="11">
    <location>
        <begin position="95"/>
        <end position="118"/>
    </location>
</feature>
<feature type="transmembrane region" description="Helical" evidence="11">
    <location>
        <begin position="400"/>
        <end position="417"/>
    </location>
</feature>
<dbReference type="Pfam" id="PF07690">
    <property type="entry name" value="MFS_1"/>
    <property type="match status" value="1"/>
</dbReference>
<dbReference type="InterPro" id="IPR000849">
    <property type="entry name" value="Sugar_P_transporter"/>
</dbReference>
<dbReference type="PANTHER" id="PTHR43184:SF12">
    <property type="entry name" value="SUGAR PHOSPHATE EXCHANGER 3"/>
    <property type="match status" value="1"/>
</dbReference>
<dbReference type="PANTHER" id="PTHR43184">
    <property type="entry name" value="MAJOR FACILITATOR SUPERFAMILY TRANSPORTER 16, ISOFORM B"/>
    <property type="match status" value="1"/>
</dbReference>
<keyword evidence="4" id="KW-0762">Sugar transport</keyword>
<keyword evidence="5 11" id="KW-0812">Transmembrane</keyword>
<feature type="transmembrane region" description="Helical" evidence="11">
    <location>
        <begin position="429"/>
        <end position="451"/>
    </location>
</feature>
<evidence type="ECO:0000256" key="11">
    <source>
        <dbReference type="SAM" id="Phobius"/>
    </source>
</evidence>
<evidence type="ECO:0000256" key="9">
    <source>
        <dbReference type="ARBA" id="ARBA00042039"/>
    </source>
</evidence>
<evidence type="ECO:0000259" key="12">
    <source>
        <dbReference type="PROSITE" id="PS50850"/>
    </source>
</evidence>
<feature type="compositionally biased region" description="Acidic residues" evidence="10">
    <location>
        <begin position="280"/>
        <end position="303"/>
    </location>
</feature>
<name>A0A9P0A516_BEMTA</name>
<feature type="transmembrane region" description="Helical" evidence="11">
    <location>
        <begin position="376"/>
        <end position="393"/>
    </location>
</feature>
<evidence type="ECO:0000256" key="4">
    <source>
        <dbReference type="ARBA" id="ARBA00022597"/>
    </source>
</evidence>
<dbReference type="Proteomes" id="UP001152759">
    <property type="component" value="Chromosome 2"/>
</dbReference>
<evidence type="ECO:0000256" key="1">
    <source>
        <dbReference type="ARBA" id="ARBA00004141"/>
    </source>
</evidence>
<evidence type="ECO:0000256" key="7">
    <source>
        <dbReference type="ARBA" id="ARBA00023136"/>
    </source>
</evidence>
<keyword evidence="14" id="KW-1185">Reference proteome</keyword>
<feature type="transmembrane region" description="Helical" evidence="11">
    <location>
        <begin position="151"/>
        <end position="176"/>
    </location>
</feature>
<dbReference type="PROSITE" id="PS50850">
    <property type="entry name" value="MFS"/>
    <property type="match status" value="1"/>
</dbReference>
<feature type="transmembrane region" description="Helical" evidence="11">
    <location>
        <begin position="32"/>
        <end position="52"/>
    </location>
</feature>
<dbReference type="AlphaFoldDB" id="A0A9P0A516"/>